<dbReference type="InterPro" id="IPR019734">
    <property type="entry name" value="TPR_rpt"/>
</dbReference>
<dbReference type="SUPFAM" id="SSF48452">
    <property type="entry name" value="TPR-like"/>
    <property type="match status" value="1"/>
</dbReference>
<proteinExistence type="predicted"/>
<organism evidence="1 2">
    <name type="scientific">Vibrio aquaticus</name>
    <dbReference type="NCBI Taxonomy" id="2496559"/>
    <lineage>
        <taxon>Bacteria</taxon>
        <taxon>Pseudomonadati</taxon>
        <taxon>Pseudomonadota</taxon>
        <taxon>Gammaproteobacteria</taxon>
        <taxon>Vibrionales</taxon>
        <taxon>Vibrionaceae</taxon>
        <taxon>Vibrio</taxon>
    </lineage>
</organism>
<dbReference type="EMBL" id="RXZH01000008">
    <property type="protein sequence ID" value="RTZ14463.1"/>
    <property type="molecule type" value="Genomic_DNA"/>
</dbReference>
<dbReference type="Gene3D" id="1.25.40.10">
    <property type="entry name" value="Tetratricopeptide repeat domain"/>
    <property type="match status" value="1"/>
</dbReference>
<dbReference type="AlphaFoldDB" id="A0A432CSY6"/>
<name>A0A432CSY6_9VIBR</name>
<reference evidence="1 2" key="1">
    <citation type="submission" date="2018-12" db="EMBL/GenBank/DDBJ databases">
        <title>Vibrio sp. isolated from China Sea.</title>
        <authorList>
            <person name="Li Y."/>
        </authorList>
    </citation>
    <scope>NUCLEOTIDE SEQUENCE [LARGE SCALE GENOMIC DNA]</scope>
    <source>
        <strain evidence="1 2">BEI207</strain>
    </source>
</reference>
<dbReference type="InterPro" id="IPR011990">
    <property type="entry name" value="TPR-like_helical_dom_sf"/>
</dbReference>
<evidence type="ECO:0000313" key="1">
    <source>
        <dbReference type="EMBL" id="RTZ14463.1"/>
    </source>
</evidence>
<gene>
    <name evidence="1" type="ORF">EJ063_16240</name>
</gene>
<dbReference type="OrthoDB" id="6260771at2"/>
<dbReference type="RefSeq" id="WP_126575378.1">
    <property type="nucleotide sequence ID" value="NZ_RXZH01000008.1"/>
</dbReference>
<accession>A0A432CSY6</accession>
<comment type="caution">
    <text evidence="1">The sequence shown here is derived from an EMBL/GenBank/DDBJ whole genome shotgun (WGS) entry which is preliminary data.</text>
</comment>
<dbReference type="PROSITE" id="PS51257">
    <property type="entry name" value="PROKAR_LIPOPROTEIN"/>
    <property type="match status" value="1"/>
</dbReference>
<sequence length="259" mass="29031">MFNKAIVVSLTLILTACSSTQSSWQKDESKEAIYNQTNNHVALTELYKGQLKDHDSAEVREKLSASYLAMGDAESALFYIMPVTKEKSASAESHLIQSKAYGEMGQYPAAISSAKKVLAKDSDNAEAENLLGTFYGYSYQYDLAKSYFERARKHFYDEATITNNLAVLDIAQEEYESAAKRLLPLYKRGQVNDQMMANLTLSMAKLGQYPFVESVLSDRYSKHQIQKIYQSLREHKPYSPESRALSINNVQHSGAANAS</sequence>
<dbReference type="SMART" id="SM00028">
    <property type="entry name" value="TPR"/>
    <property type="match status" value="2"/>
</dbReference>
<keyword evidence="2" id="KW-1185">Reference proteome</keyword>
<evidence type="ECO:0000313" key="2">
    <source>
        <dbReference type="Proteomes" id="UP000268973"/>
    </source>
</evidence>
<dbReference type="Proteomes" id="UP000268973">
    <property type="component" value="Unassembled WGS sequence"/>
</dbReference>
<protein>
    <submittedName>
        <fullName evidence="1">Secretion protein</fullName>
    </submittedName>
</protein>